<keyword evidence="3" id="KW-1185">Reference proteome</keyword>
<proteinExistence type="predicted"/>
<name>A0A2G9UJA9_TELCI</name>
<organism evidence="2 3">
    <name type="scientific">Teladorsagia circumcincta</name>
    <name type="common">Brown stomach worm</name>
    <name type="synonym">Ostertagia circumcincta</name>
    <dbReference type="NCBI Taxonomy" id="45464"/>
    <lineage>
        <taxon>Eukaryota</taxon>
        <taxon>Metazoa</taxon>
        <taxon>Ecdysozoa</taxon>
        <taxon>Nematoda</taxon>
        <taxon>Chromadorea</taxon>
        <taxon>Rhabditida</taxon>
        <taxon>Rhabditina</taxon>
        <taxon>Rhabditomorpha</taxon>
        <taxon>Strongyloidea</taxon>
        <taxon>Trichostrongylidae</taxon>
        <taxon>Teladorsagia</taxon>
    </lineage>
</organism>
<dbReference type="AlphaFoldDB" id="A0A2G9UJA9"/>
<dbReference type="EMBL" id="KZ346501">
    <property type="protein sequence ID" value="PIO69822.1"/>
    <property type="molecule type" value="Genomic_DNA"/>
</dbReference>
<dbReference type="InterPro" id="IPR000477">
    <property type="entry name" value="RT_dom"/>
</dbReference>
<evidence type="ECO:0000313" key="3">
    <source>
        <dbReference type="Proteomes" id="UP000230423"/>
    </source>
</evidence>
<gene>
    <name evidence="2" type="ORF">TELCIR_08344</name>
</gene>
<dbReference type="Proteomes" id="UP000230423">
    <property type="component" value="Unassembled WGS sequence"/>
</dbReference>
<dbReference type="PANTHER" id="PTHR19446">
    <property type="entry name" value="REVERSE TRANSCRIPTASES"/>
    <property type="match status" value="1"/>
</dbReference>
<dbReference type="OrthoDB" id="410104at2759"/>
<evidence type="ECO:0000313" key="2">
    <source>
        <dbReference type="EMBL" id="PIO69822.1"/>
    </source>
</evidence>
<sequence length="211" mass="23895">MAALMDKEKRIHTPAFSPVVYKSFTKILLNRMECILDEYQPVEQTEFRKNFSCMDNIQAITQLNERSHEYHLPLALVFIDYKKAFDSVEVNAVLNALMQAGAPPAFIHLLEQCFANTSTTIQLFERKMNIPIQKGVRQGDTISPKEMRPSLHRAIIAHLVDEGRSAAEIAKRLHINDRTRGEHSIEDRAPEDIGFEQAKGATGGELASNYL</sequence>
<dbReference type="Pfam" id="PF00078">
    <property type="entry name" value="RVT_1"/>
    <property type="match status" value="1"/>
</dbReference>
<evidence type="ECO:0000259" key="1">
    <source>
        <dbReference type="Pfam" id="PF00078"/>
    </source>
</evidence>
<protein>
    <recommendedName>
        <fullName evidence="1">Reverse transcriptase domain-containing protein</fullName>
    </recommendedName>
</protein>
<reference evidence="2 3" key="1">
    <citation type="submission" date="2015-09" db="EMBL/GenBank/DDBJ databases">
        <title>Draft genome of the parasitic nematode Teladorsagia circumcincta isolate WARC Sus (inbred).</title>
        <authorList>
            <person name="Mitreva M."/>
        </authorList>
    </citation>
    <scope>NUCLEOTIDE SEQUENCE [LARGE SCALE GENOMIC DNA]</scope>
    <source>
        <strain evidence="2 3">S</strain>
    </source>
</reference>
<accession>A0A2G9UJA9</accession>
<feature type="domain" description="Reverse transcriptase" evidence="1">
    <location>
        <begin position="18"/>
        <end position="144"/>
    </location>
</feature>